<organism evidence="2 3">
    <name type="scientific">Angustibacter luteus</name>
    <dbReference type="NCBI Taxonomy" id="658456"/>
    <lineage>
        <taxon>Bacteria</taxon>
        <taxon>Bacillati</taxon>
        <taxon>Actinomycetota</taxon>
        <taxon>Actinomycetes</taxon>
        <taxon>Kineosporiales</taxon>
        <taxon>Kineosporiaceae</taxon>
    </lineage>
</organism>
<name>A0ABW1JBS2_9ACTN</name>
<evidence type="ECO:0000256" key="1">
    <source>
        <dbReference type="SAM" id="Phobius"/>
    </source>
</evidence>
<comment type="caution">
    <text evidence="2">The sequence shown here is derived from an EMBL/GenBank/DDBJ whole genome shotgun (WGS) entry which is preliminary data.</text>
</comment>
<feature type="transmembrane region" description="Helical" evidence="1">
    <location>
        <begin position="60"/>
        <end position="81"/>
    </location>
</feature>
<keyword evidence="3" id="KW-1185">Reference proteome</keyword>
<proteinExistence type="predicted"/>
<keyword evidence="1" id="KW-0812">Transmembrane</keyword>
<accession>A0ABW1JBS2</accession>
<evidence type="ECO:0000313" key="3">
    <source>
        <dbReference type="Proteomes" id="UP001596189"/>
    </source>
</evidence>
<dbReference type="EMBL" id="JBHSRD010000003">
    <property type="protein sequence ID" value="MFC6006752.1"/>
    <property type="molecule type" value="Genomic_DNA"/>
</dbReference>
<reference evidence="3" key="1">
    <citation type="journal article" date="2019" name="Int. J. Syst. Evol. Microbiol.">
        <title>The Global Catalogue of Microorganisms (GCM) 10K type strain sequencing project: providing services to taxonomists for standard genome sequencing and annotation.</title>
        <authorList>
            <consortium name="The Broad Institute Genomics Platform"/>
            <consortium name="The Broad Institute Genome Sequencing Center for Infectious Disease"/>
            <person name="Wu L."/>
            <person name="Ma J."/>
        </authorList>
    </citation>
    <scope>NUCLEOTIDE SEQUENCE [LARGE SCALE GENOMIC DNA]</scope>
    <source>
        <strain evidence="3">KACC 14249</strain>
    </source>
</reference>
<feature type="transmembrane region" description="Helical" evidence="1">
    <location>
        <begin position="131"/>
        <end position="150"/>
    </location>
</feature>
<evidence type="ECO:0000313" key="2">
    <source>
        <dbReference type="EMBL" id="MFC6006752.1"/>
    </source>
</evidence>
<dbReference type="RefSeq" id="WP_345718227.1">
    <property type="nucleotide sequence ID" value="NZ_BAABFP010000008.1"/>
</dbReference>
<feature type="transmembrane region" description="Helical" evidence="1">
    <location>
        <begin position="102"/>
        <end position="125"/>
    </location>
</feature>
<feature type="transmembrane region" description="Helical" evidence="1">
    <location>
        <begin position="162"/>
        <end position="183"/>
    </location>
</feature>
<dbReference type="Proteomes" id="UP001596189">
    <property type="component" value="Unassembled WGS sequence"/>
</dbReference>
<keyword evidence="1" id="KW-0472">Membrane</keyword>
<protein>
    <submittedName>
        <fullName evidence="2">Uncharacterized protein</fullName>
    </submittedName>
</protein>
<keyword evidence="1" id="KW-1133">Transmembrane helix</keyword>
<sequence>MTPVQPSAQDQAVTTPRWRRAVIRLASLQPRGNPSGLVYGMIVASVVVTAEVHYEASHVQVVVATAATVVVYWLTHVYCHLIGESMGGSTRRLRWQAARHTLGSEATVLWGGGIEVLAITVAYLLGLDSSSGDWVVIAVTTTLLFCWGVVIGVRNEARGRFVLLDAVFAASLGAMVAGLKLLLK</sequence>
<gene>
    <name evidence="2" type="ORF">ACFQDO_06365</name>
</gene>